<dbReference type="AlphaFoldDB" id="A0AAN8NNS7"/>
<comment type="caution">
    <text evidence="1">The sequence shown here is derived from an EMBL/GenBank/DDBJ whole genome shotgun (WGS) entry which is preliminary data.</text>
</comment>
<sequence>MHTWAFNLIPHLLIHCPMLDDMEIEIKSVFYAYPAIHYPHDLGVLMPVNLGANQVHLRNFGGIYANDDKWVPSGNWIKFFWVGLMEELSGKRRERKLSRFSVTLTGRSLISASFAIRNVWHILDMMDVLNKIDQLEVRDLHTSRMYQSWSSPWFIITVPAYLLETARSQVRSTRVKRLELECGEHQTCGLTATTSQIMTSFPNIESLFITKVGLFTQRELVFLDALPTLRTLNITEKSTPDLENDDGPDSMHATNLLVECMELLLNLQTLQMIEWNRGGYQRVRCEITRDNFRRIEFVDVWLTIGEEKVLVGERYDGWYFREELFYGTGSEYRWLDLWKKQFVHDSMGDEPFEFEDQEYLYRDEEVLSEGPAEAIPW</sequence>
<name>A0AAN8NNS7_9PEZI</name>
<dbReference type="Proteomes" id="UP001307849">
    <property type="component" value="Unassembled WGS sequence"/>
</dbReference>
<dbReference type="EMBL" id="JAVHJM010000004">
    <property type="protein sequence ID" value="KAK6514849.1"/>
    <property type="molecule type" value="Genomic_DNA"/>
</dbReference>
<protein>
    <submittedName>
        <fullName evidence="1">Uncharacterized protein</fullName>
    </submittedName>
</protein>
<organism evidence="1 2">
    <name type="scientific">Arthrobotrys conoides</name>
    <dbReference type="NCBI Taxonomy" id="74498"/>
    <lineage>
        <taxon>Eukaryota</taxon>
        <taxon>Fungi</taxon>
        <taxon>Dikarya</taxon>
        <taxon>Ascomycota</taxon>
        <taxon>Pezizomycotina</taxon>
        <taxon>Orbiliomycetes</taxon>
        <taxon>Orbiliales</taxon>
        <taxon>Orbiliaceae</taxon>
        <taxon>Arthrobotrys</taxon>
    </lineage>
</organism>
<accession>A0AAN8NNS7</accession>
<proteinExistence type="predicted"/>
<keyword evidence="2" id="KW-1185">Reference proteome</keyword>
<evidence type="ECO:0000313" key="1">
    <source>
        <dbReference type="EMBL" id="KAK6514849.1"/>
    </source>
</evidence>
<evidence type="ECO:0000313" key="2">
    <source>
        <dbReference type="Proteomes" id="UP001307849"/>
    </source>
</evidence>
<reference evidence="1 2" key="1">
    <citation type="submission" date="2019-10" db="EMBL/GenBank/DDBJ databases">
        <authorList>
            <person name="Palmer J.M."/>
        </authorList>
    </citation>
    <scope>NUCLEOTIDE SEQUENCE [LARGE SCALE GENOMIC DNA]</scope>
    <source>
        <strain evidence="1 2">TWF506</strain>
    </source>
</reference>
<gene>
    <name evidence="1" type="ORF">TWF506_007211</name>
</gene>